<feature type="transmembrane region" description="Helical" evidence="2">
    <location>
        <begin position="380"/>
        <end position="401"/>
    </location>
</feature>
<evidence type="ECO:0000256" key="2">
    <source>
        <dbReference type="SAM" id="Phobius"/>
    </source>
</evidence>
<evidence type="ECO:0000313" key="5">
    <source>
        <dbReference type="Proteomes" id="UP000503117"/>
    </source>
</evidence>
<dbReference type="PANTHER" id="PTHR34219">
    <property type="entry name" value="IRON-REGULATED INNER MEMBRANE PROTEIN-RELATED"/>
    <property type="match status" value="1"/>
</dbReference>
<dbReference type="Proteomes" id="UP000503117">
    <property type="component" value="Chromosome"/>
</dbReference>
<feature type="transmembrane region" description="Helical" evidence="2">
    <location>
        <begin position="195"/>
        <end position="218"/>
    </location>
</feature>
<reference evidence="4 5" key="1">
    <citation type="submission" date="2020-04" db="EMBL/GenBank/DDBJ databases">
        <title>Genome sequencing of novel species.</title>
        <authorList>
            <person name="Heo J."/>
            <person name="Kim S.-J."/>
            <person name="Kim J.-S."/>
            <person name="Hong S.-B."/>
            <person name="Kwon S.-W."/>
        </authorList>
    </citation>
    <scope>NUCLEOTIDE SEQUENCE [LARGE SCALE GENOMIC DNA]</scope>
    <source>
        <strain evidence="4 5">AF9R3</strain>
    </source>
</reference>
<dbReference type="PANTHER" id="PTHR34219:SF1">
    <property type="entry name" value="PEPSY DOMAIN-CONTAINING PROTEIN"/>
    <property type="match status" value="1"/>
</dbReference>
<dbReference type="EMBL" id="CP051684">
    <property type="protein sequence ID" value="QJD89612.1"/>
    <property type="molecule type" value="Genomic_DNA"/>
</dbReference>
<dbReference type="Pfam" id="PF03929">
    <property type="entry name" value="PepSY_TM"/>
    <property type="match status" value="1"/>
</dbReference>
<feature type="transmembrane region" description="Helical" evidence="2">
    <location>
        <begin position="148"/>
        <end position="169"/>
    </location>
</feature>
<keyword evidence="2" id="KW-1133">Transmembrane helix</keyword>
<evidence type="ECO:0000259" key="3">
    <source>
        <dbReference type="Pfam" id="PF03413"/>
    </source>
</evidence>
<feature type="domain" description="PepSY" evidence="3">
    <location>
        <begin position="66"/>
        <end position="121"/>
    </location>
</feature>
<sequence length="456" mass="49500">MLMSHPSSASGMYRRVWHWHFYAGLICLPFIFLLALTGAAYLFHQQIDDVIYARLLLREADPRPTLAPTQLIAAALRAEPGDVKAITLPDDDTHSVQVDVTQAGGKVRQVFIDPASGKVLGAIDESARVMTFVKHLHSLTVLGNGGRMVIETVAGWIIVLILTGAYLWWPRGRRHGVISIRPGATGRNWWRDLHAVTGAFGGIVILFLALTGMPWTAVWGQQVNRWLSEHDLGAPNGMWRNLPHSTVPASALGDLPWTLQQQPLPASDDPHAEHHGHGGHHGPVAPAGIARVSADQAVSTLAAAGLRQGYRLVLPQDAQAVYSAIRTPRQLAGRRVIHLDQYSGKVLMDLGADRIGAIGRVTEWGVSVHQGGEYGWINQMVMLLGCVALMLLCVSGVVVWWKRRPTGSFAPPPCRDGDRLALGAIIIAVVTGMMFPLLGASMLLAALLTARRRPSL</sequence>
<name>A0ABX6M9X9_9BURK</name>
<keyword evidence="5" id="KW-1185">Reference proteome</keyword>
<feature type="transmembrane region" description="Helical" evidence="2">
    <location>
        <begin position="20"/>
        <end position="43"/>
    </location>
</feature>
<dbReference type="InterPro" id="IPR005625">
    <property type="entry name" value="PepSY-ass_TM"/>
</dbReference>
<proteinExistence type="predicted"/>
<feature type="region of interest" description="Disordered" evidence="1">
    <location>
        <begin position="260"/>
        <end position="286"/>
    </location>
</feature>
<evidence type="ECO:0000313" key="4">
    <source>
        <dbReference type="EMBL" id="QJD89612.1"/>
    </source>
</evidence>
<dbReference type="InterPro" id="IPR025711">
    <property type="entry name" value="PepSY"/>
</dbReference>
<protein>
    <submittedName>
        <fullName evidence="4">PepSY domain-containing protein</fullName>
    </submittedName>
</protein>
<dbReference type="Pfam" id="PF03413">
    <property type="entry name" value="PepSY"/>
    <property type="match status" value="1"/>
</dbReference>
<organism evidence="4 5">
    <name type="scientific">Duganella dendranthematis</name>
    <dbReference type="NCBI Taxonomy" id="2728021"/>
    <lineage>
        <taxon>Bacteria</taxon>
        <taxon>Pseudomonadati</taxon>
        <taxon>Pseudomonadota</taxon>
        <taxon>Betaproteobacteria</taxon>
        <taxon>Burkholderiales</taxon>
        <taxon>Oxalobacteraceae</taxon>
        <taxon>Telluria group</taxon>
        <taxon>Duganella</taxon>
    </lineage>
</organism>
<keyword evidence="2" id="KW-0812">Transmembrane</keyword>
<accession>A0ABX6M9X9</accession>
<keyword evidence="2" id="KW-0472">Membrane</keyword>
<evidence type="ECO:0000256" key="1">
    <source>
        <dbReference type="SAM" id="MobiDB-lite"/>
    </source>
</evidence>
<gene>
    <name evidence="4" type="ORF">HH213_05535</name>
</gene>
<feature type="transmembrane region" description="Helical" evidence="2">
    <location>
        <begin position="421"/>
        <end position="448"/>
    </location>
</feature>